<reference evidence="1" key="1">
    <citation type="journal article" date="2013" name="Nature">
        <title>The genomes of four tapeworm species reveal adaptations to parasitism.</title>
        <authorList>
            <person name="Tsai I.J."/>
            <person name="Zarowiecki M."/>
            <person name="Holroyd N."/>
            <person name="Garciarrubio A."/>
            <person name="Sanchez-Flores A."/>
            <person name="Brooks K.L."/>
            <person name="Tracey A."/>
            <person name="Bobes R.J."/>
            <person name="Fragoso G."/>
            <person name="Sciutto E."/>
            <person name="Aslett M."/>
            <person name="Beasley H."/>
            <person name="Bennett H.M."/>
            <person name="Cai J."/>
            <person name="Camicia F."/>
            <person name="Clark R."/>
            <person name="Cucher M."/>
            <person name="De Silva N."/>
            <person name="Day T.A."/>
            <person name="Deplazes P."/>
            <person name="Estrada K."/>
            <person name="Fernandez C."/>
            <person name="Holland P.W."/>
            <person name="Hou J."/>
            <person name="Hu S."/>
            <person name="Huckvale T."/>
            <person name="Hung S.S."/>
            <person name="Kamenetzky L."/>
            <person name="Keane J.A."/>
            <person name="Kiss F."/>
            <person name="Koziol U."/>
            <person name="Lambert O."/>
            <person name="Liu K."/>
            <person name="Luo X."/>
            <person name="Luo Y."/>
            <person name="Macchiaroli N."/>
            <person name="Nichol S."/>
            <person name="Paps J."/>
            <person name="Parkinson J."/>
            <person name="Pouchkina-Stantcheva N."/>
            <person name="Riddiford N."/>
            <person name="Rosenzvit M."/>
            <person name="Salinas G."/>
            <person name="Wasmuth J.D."/>
            <person name="Zamanian M."/>
            <person name="Zheng Y."/>
            <person name="Cai X."/>
            <person name="Soberon X."/>
            <person name="Olson P.D."/>
            <person name="Laclette J.P."/>
            <person name="Brehm K."/>
            <person name="Berriman M."/>
            <person name="Garciarrubio A."/>
            <person name="Bobes R.J."/>
            <person name="Fragoso G."/>
            <person name="Sanchez-Flores A."/>
            <person name="Estrada K."/>
            <person name="Cevallos M.A."/>
            <person name="Morett E."/>
            <person name="Gonzalez V."/>
            <person name="Portillo T."/>
            <person name="Ochoa-Leyva A."/>
            <person name="Jose M.V."/>
            <person name="Sciutto E."/>
            <person name="Landa A."/>
            <person name="Jimenez L."/>
            <person name="Valdes V."/>
            <person name="Carrero J.C."/>
            <person name="Larralde C."/>
            <person name="Morales-Montor J."/>
            <person name="Limon-Lason J."/>
            <person name="Soberon X."/>
            <person name="Laclette J.P."/>
        </authorList>
    </citation>
    <scope>NUCLEOTIDE SEQUENCE [LARGE SCALE GENOMIC DNA]</scope>
</reference>
<evidence type="ECO:0000313" key="2">
    <source>
        <dbReference type="Proteomes" id="UP000017246"/>
    </source>
</evidence>
<sequence length="113" mass="12635">MLLDGLTLSFSSPISSYFIPRAWLAAPAGKLGKLGFLGANLRGLNNGKSKPRSHSNPTLYEIQPVLVLAHSKITFVILQWLVYTHVSWEKRGGYWAIRPHMRQQQMTGITGDE</sequence>
<dbReference type="Proteomes" id="UP000017246">
    <property type="component" value="Unassembled WGS sequence"/>
</dbReference>
<keyword evidence="2" id="KW-1185">Reference proteome</keyword>
<proteinExistence type="predicted"/>
<accession>A0A0S4MKF2</accession>
<dbReference type="EMBL" id="LN902841">
    <property type="protein sequence ID" value="CUT98548.1"/>
    <property type="molecule type" value="Genomic_DNA"/>
</dbReference>
<name>A0A0S4MKF2_ECHMU</name>
<evidence type="ECO:0000313" key="1">
    <source>
        <dbReference type="EMBL" id="CUT98548.1"/>
    </source>
</evidence>
<organism evidence="1 2">
    <name type="scientific">Echinococcus multilocularis</name>
    <name type="common">Fox tapeworm</name>
    <dbReference type="NCBI Taxonomy" id="6211"/>
    <lineage>
        <taxon>Eukaryota</taxon>
        <taxon>Metazoa</taxon>
        <taxon>Spiralia</taxon>
        <taxon>Lophotrochozoa</taxon>
        <taxon>Platyhelminthes</taxon>
        <taxon>Cestoda</taxon>
        <taxon>Eucestoda</taxon>
        <taxon>Cyclophyllidea</taxon>
        <taxon>Taeniidae</taxon>
        <taxon>Echinococcus</taxon>
    </lineage>
</organism>
<dbReference type="AlphaFoldDB" id="A0A0S4MKF2"/>
<protein>
    <submittedName>
        <fullName evidence="1">Solute carrier family 22 member</fullName>
    </submittedName>
</protein>
<reference evidence="1" key="2">
    <citation type="submission" date="2015-11" db="EMBL/GenBank/DDBJ databases">
        <authorList>
            <person name="Zhang Y."/>
            <person name="Guo Z."/>
        </authorList>
    </citation>
    <scope>NUCLEOTIDE SEQUENCE</scope>
</reference>